<accession>A0A939GH21</accession>
<dbReference type="GO" id="GO:0003677">
    <property type="term" value="F:DNA binding"/>
    <property type="evidence" value="ECO:0007669"/>
    <property type="project" value="InterPro"/>
</dbReference>
<dbReference type="EMBL" id="JAFMYV010000006">
    <property type="protein sequence ID" value="MBO0937648.1"/>
    <property type="molecule type" value="Genomic_DNA"/>
</dbReference>
<dbReference type="Proteomes" id="UP000664034">
    <property type="component" value="Unassembled WGS sequence"/>
</dbReference>
<dbReference type="RefSeq" id="WP_207365188.1">
    <property type="nucleotide sequence ID" value="NZ_JAFMYV010000006.1"/>
</dbReference>
<name>A0A939GH21_9BACT</name>
<comment type="caution">
    <text evidence="2">The sequence shown here is derived from an EMBL/GenBank/DDBJ whole genome shotgun (WGS) entry which is preliminary data.</text>
</comment>
<dbReference type="Pfam" id="PF20432">
    <property type="entry name" value="Xre-like-HTH"/>
    <property type="match status" value="1"/>
</dbReference>
<protein>
    <recommendedName>
        <fullName evidence="1">Antitoxin Xre-like helix-turn-helix domain-containing protein</fullName>
    </recommendedName>
</protein>
<dbReference type="AlphaFoldDB" id="A0A939GH21"/>
<evidence type="ECO:0000259" key="1">
    <source>
        <dbReference type="Pfam" id="PF20432"/>
    </source>
</evidence>
<organism evidence="2 3">
    <name type="scientific">Fibrella rubiginis</name>
    <dbReference type="NCBI Taxonomy" id="2817060"/>
    <lineage>
        <taxon>Bacteria</taxon>
        <taxon>Pseudomonadati</taxon>
        <taxon>Bacteroidota</taxon>
        <taxon>Cytophagia</taxon>
        <taxon>Cytophagales</taxon>
        <taxon>Spirosomataceae</taxon>
        <taxon>Fibrella</taxon>
    </lineage>
</organism>
<sequence length="172" mass="18598">MHPIAAFRKGFDRHAIDVVAAKAGLTRKEIATLLGVSERHLYNSSAKPLNALQSEHLARLGELFDRGLVLFDGNKGALSTWLRTPKMALAVPETGYSINLPADYKQPALSELFAPANKKQTELAINQNMAHTEQLAATQETDYPTPLSILDTTTGIGLVSAILGRIEAGTYS</sequence>
<dbReference type="InterPro" id="IPR046847">
    <property type="entry name" value="Xre-like_HTH"/>
</dbReference>
<feature type="domain" description="Antitoxin Xre-like helix-turn-helix" evidence="1">
    <location>
        <begin position="3"/>
        <end position="60"/>
    </location>
</feature>
<reference evidence="2" key="1">
    <citation type="submission" date="2021-03" db="EMBL/GenBank/DDBJ databases">
        <title>Fibrella sp. HMF5335 genome sequencing and assembly.</title>
        <authorList>
            <person name="Kang H."/>
            <person name="Kim H."/>
            <person name="Bae S."/>
            <person name="Joh K."/>
        </authorList>
    </citation>
    <scope>NUCLEOTIDE SEQUENCE</scope>
    <source>
        <strain evidence="2">HMF5335</strain>
    </source>
</reference>
<evidence type="ECO:0000313" key="3">
    <source>
        <dbReference type="Proteomes" id="UP000664034"/>
    </source>
</evidence>
<keyword evidence="3" id="KW-1185">Reference proteome</keyword>
<gene>
    <name evidence="2" type="ORF">J2I47_13910</name>
</gene>
<evidence type="ECO:0000313" key="2">
    <source>
        <dbReference type="EMBL" id="MBO0937648.1"/>
    </source>
</evidence>
<proteinExistence type="predicted"/>